<dbReference type="EMBL" id="BGPR01000239">
    <property type="protein sequence ID" value="GBM07188.1"/>
    <property type="molecule type" value="Genomic_DNA"/>
</dbReference>
<gene>
    <name evidence="1" type="ORF">AVEN_15431_1</name>
</gene>
<accession>A0A4Y2CU26</accession>
<organism evidence="1 2">
    <name type="scientific">Araneus ventricosus</name>
    <name type="common">Orbweaver spider</name>
    <name type="synonym">Epeira ventricosa</name>
    <dbReference type="NCBI Taxonomy" id="182803"/>
    <lineage>
        <taxon>Eukaryota</taxon>
        <taxon>Metazoa</taxon>
        <taxon>Ecdysozoa</taxon>
        <taxon>Arthropoda</taxon>
        <taxon>Chelicerata</taxon>
        <taxon>Arachnida</taxon>
        <taxon>Araneae</taxon>
        <taxon>Araneomorphae</taxon>
        <taxon>Entelegynae</taxon>
        <taxon>Araneoidea</taxon>
        <taxon>Araneidae</taxon>
        <taxon>Araneus</taxon>
    </lineage>
</organism>
<protein>
    <submittedName>
        <fullName evidence="1">Uncharacterized protein</fullName>
    </submittedName>
</protein>
<evidence type="ECO:0000313" key="2">
    <source>
        <dbReference type="Proteomes" id="UP000499080"/>
    </source>
</evidence>
<dbReference type="OrthoDB" id="10534185at2759"/>
<comment type="caution">
    <text evidence="1">The sequence shown here is derived from an EMBL/GenBank/DDBJ whole genome shotgun (WGS) entry which is preliminary data.</text>
</comment>
<keyword evidence="2" id="KW-1185">Reference proteome</keyword>
<dbReference type="AlphaFoldDB" id="A0A4Y2CU26"/>
<evidence type="ECO:0000313" key="1">
    <source>
        <dbReference type="EMBL" id="GBM07188.1"/>
    </source>
</evidence>
<sequence>MNAVSIPGSEEFEVLSPSCIEIVQRSLSGARPLAIGCDNPGVPLARSTLLFKDFGIAACTAKNMYAVGGERGGTGLLLLSMYSWVADVRDMYGRRCLD</sequence>
<reference evidence="1 2" key="1">
    <citation type="journal article" date="2019" name="Sci. Rep.">
        <title>Orb-weaving spider Araneus ventricosus genome elucidates the spidroin gene catalogue.</title>
        <authorList>
            <person name="Kono N."/>
            <person name="Nakamura H."/>
            <person name="Ohtoshi R."/>
            <person name="Moran D.A.P."/>
            <person name="Shinohara A."/>
            <person name="Yoshida Y."/>
            <person name="Fujiwara M."/>
            <person name="Mori M."/>
            <person name="Tomita M."/>
            <person name="Arakawa K."/>
        </authorList>
    </citation>
    <scope>NUCLEOTIDE SEQUENCE [LARGE SCALE GENOMIC DNA]</scope>
</reference>
<proteinExistence type="predicted"/>
<name>A0A4Y2CU26_ARAVE</name>
<dbReference type="Proteomes" id="UP000499080">
    <property type="component" value="Unassembled WGS sequence"/>
</dbReference>